<reference evidence="14" key="1">
    <citation type="submission" date="2015-11" db="EMBL/GenBank/DDBJ databases">
        <authorList>
            <person name="Blom J."/>
        </authorList>
    </citation>
    <scope>NUCLEOTIDE SEQUENCE [LARGE SCALE GENOMIC DNA]</scope>
</reference>
<dbReference type="Pfam" id="PF08212">
    <property type="entry name" value="Lipocalin_2"/>
    <property type="match status" value="1"/>
</dbReference>
<evidence type="ECO:0000313" key="13">
    <source>
        <dbReference type="EMBL" id="CUU25343.1"/>
    </source>
</evidence>
<dbReference type="CDD" id="cd19438">
    <property type="entry name" value="lipocalin_Blc-like"/>
    <property type="match status" value="1"/>
</dbReference>
<dbReference type="InterPro" id="IPR022272">
    <property type="entry name" value="Lipocalin_CS"/>
</dbReference>
<evidence type="ECO:0000256" key="2">
    <source>
        <dbReference type="ARBA" id="ARBA00006889"/>
    </source>
</evidence>
<dbReference type="GO" id="GO:0009279">
    <property type="term" value="C:cell outer membrane"/>
    <property type="evidence" value="ECO:0007669"/>
    <property type="project" value="UniProtKB-SubCell"/>
</dbReference>
<dbReference type="GO" id="GO:0008289">
    <property type="term" value="F:lipid binding"/>
    <property type="evidence" value="ECO:0007669"/>
    <property type="project" value="UniProtKB-KW"/>
</dbReference>
<organism evidence="13 14">
    <name type="scientific">Duffyella gerundensis</name>
    <dbReference type="NCBI Taxonomy" id="1619313"/>
    <lineage>
        <taxon>Bacteria</taxon>
        <taxon>Pseudomonadati</taxon>
        <taxon>Pseudomonadota</taxon>
        <taxon>Gammaproteobacteria</taxon>
        <taxon>Enterobacterales</taxon>
        <taxon>Erwiniaceae</taxon>
        <taxon>Duffyella</taxon>
    </lineage>
</organism>
<name>A0A0U5L608_9GAMM</name>
<evidence type="ECO:0000256" key="4">
    <source>
        <dbReference type="ARBA" id="ARBA00022729"/>
    </source>
</evidence>
<dbReference type="PRINTS" id="PR01171">
    <property type="entry name" value="BCTLIPOCALIN"/>
</dbReference>
<dbReference type="PANTHER" id="PTHR10612:SF34">
    <property type="entry name" value="APOLIPOPROTEIN D"/>
    <property type="match status" value="1"/>
</dbReference>
<dbReference type="Gene3D" id="2.40.128.20">
    <property type="match status" value="1"/>
</dbReference>
<dbReference type="Proteomes" id="UP000059419">
    <property type="component" value="Chromosome 1"/>
</dbReference>
<evidence type="ECO:0000256" key="11">
    <source>
        <dbReference type="ARBA" id="ARBA00071217"/>
    </source>
</evidence>
<evidence type="ECO:0000256" key="5">
    <source>
        <dbReference type="ARBA" id="ARBA00023121"/>
    </source>
</evidence>
<dbReference type="EMBL" id="LN907827">
    <property type="protein sequence ID" value="CUU25343.1"/>
    <property type="molecule type" value="Genomic_DNA"/>
</dbReference>
<proteinExistence type="inferred from homology"/>
<evidence type="ECO:0000256" key="1">
    <source>
        <dbReference type="ARBA" id="ARBA00004459"/>
    </source>
</evidence>
<evidence type="ECO:0000256" key="10">
    <source>
        <dbReference type="ARBA" id="ARBA00057024"/>
    </source>
</evidence>
<dbReference type="KEGG" id="ege:EM595_3112"/>
<dbReference type="PATRIC" id="fig|1619313.3.peg.3230"/>
<evidence type="ECO:0000256" key="3">
    <source>
        <dbReference type="ARBA" id="ARBA00011738"/>
    </source>
</evidence>
<evidence type="ECO:0000256" key="7">
    <source>
        <dbReference type="ARBA" id="ARBA00023139"/>
    </source>
</evidence>
<keyword evidence="14" id="KW-1185">Reference proteome</keyword>
<dbReference type="InterPro" id="IPR000566">
    <property type="entry name" value="Lipocln_cytosolic_FA-bd_dom"/>
</dbReference>
<dbReference type="SUPFAM" id="SSF50814">
    <property type="entry name" value="Lipocalins"/>
    <property type="match status" value="1"/>
</dbReference>
<evidence type="ECO:0000256" key="8">
    <source>
        <dbReference type="ARBA" id="ARBA00023237"/>
    </source>
</evidence>
<dbReference type="NCBIfam" id="NF007786">
    <property type="entry name" value="PRK10477.1"/>
    <property type="match status" value="1"/>
</dbReference>
<accession>A0A0U5L608</accession>
<gene>
    <name evidence="13" type="ORF">EM595_3112</name>
</gene>
<dbReference type="PROSITE" id="PS00213">
    <property type="entry name" value="LIPOCALIN"/>
    <property type="match status" value="1"/>
</dbReference>
<evidence type="ECO:0000259" key="12">
    <source>
        <dbReference type="Pfam" id="PF08212"/>
    </source>
</evidence>
<sequence length="218" mass="24841">MKQSTRNVVGKQTRAKNLLWLAKRAVSGQNQPQQMLLTQDKEIAMSPWKMLTAAVGSLLSVACSTTPPDNVRVVENFQSERYLGQWYEIARLDHRFERGLEQVTATYSPREDGGLKVVNRGFNTQKQRWQESTGKAYFTGDPQRASLKVSFFGPFYGGYNVIALDENYRYALVCGPNRSYLWILSRTPQLDAAVKEELVQKARENGFAVNALIWVKQR</sequence>
<dbReference type="STRING" id="1619313.EM595_3112"/>
<protein>
    <recommendedName>
        <fullName evidence="11">Outer membrane lipoprotein Blc</fullName>
    </recommendedName>
</protein>
<dbReference type="FunFam" id="2.40.128.20:FF:000002">
    <property type="entry name" value="Outer membrane lipoprotein Blc"/>
    <property type="match status" value="1"/>
</dbReference>
<dbReference type="GO" id="GO:0006950">
    <property type="term" value="P:response to stress"/>
    <property type="evidence" value="ECO:0007669"/>
    <property type="project" value="UniProtKB-ARBA"/>
</dbReference>
<evidence type="ECO:0000313" key="14">
    <source>
        <dbReference type="Proteomes" id="UP000059419"/>
    </source>
</evidence>
<keyword evidence="4" id="KW-0732">Signal</keyword>
<dbReference type="InterPro" id="IPR002446">
    <property type="entry name" value="Lipocalin_bac"/>
</dbReference>
<comment type="subunit">
    <text evidence="3">Homodimer.</text>
</comment>
<comment type="similarity">
    <text evidence="2">Belongs to the calycin superfamily. Lipocalin family.</text>
</comment>
<keyword evidence="8" id="KW-0998">Cell outer membrane</keyword>
<keyword evidence="7" id="KW-0564">Palmitate</keyword>
<dbReference type="AlphaFoldDB" id="A0A0U5L608"/>
<dbReference type="PANTHER" id="PTHR10612">
    <property type="entry name" value="APOLIPOPROTEIN D"/>
    <property type="match status" value="1"/>
</dbReference>
<dbReference type="InterPro" id="IPR012674">
    <property type="entry name" value="Calycin"/>
</dbReference>
<dbReference type="InterPro" id="IPR047202">
    <property type="entry name" value="Lipocalin_Blc-like_dom"/>
</dbReference>
<keyword evidence="5" id="KW-0446">Lipid-binding</keyword>
<comment type="subcellular location">
    <subcellularLocation>
        <location evidence="1">Cell outer membrane</location>
        <topology evidence="1">Lipid-anchor</topology>
    </subcellularLocation>
</comment>
<keyword evidence="9 13" id="KW-0449">Lipoprotein</keyword>
<keyword evidence="6" id="KW-0472">Membrane</keyword>
<evidence type="ECO:0000256" key="6">
    <source>
        <dbReference type="ARBA" id="ARBA00023136"/>
    </source>
</evidence>
<feature type="domain" description="Lipocalin/cytosolic fatty-acid binding" evidence="12">
    <location>
        <begin position="80"/>
        <end position="217"/>
    </location>
</feature>
<comment type="function">
    <text evidence="10">Involved in the storage or transport of lipids necessary for membrane maintenance under stressful conditions. Displays a binding preference for lysophospholipids.</text>
</comment>
<evidence type="ECO:0000256" key="9">
    <source>
        <dbReference type="ARBA" id="ARBA00023288"/>
    </source>
</evidence>